<dbReference type="Proteomes" id="UP000297245">
    <property type="component" value="Unassembled WGS sequence"/>
</dbReference>
<feature type="transmembrane region" description="Helical" evidence="2">
    <location>
        <begin position="83"/>
        <end position="102"/>
    </location>
</feature>
<feature type="domain" description="DUF6533" evidence="3">
    <location>
        <begin position="16"/>
        <end position="59"/>
    </location>
</feature>
<evidence type="ECO:0000256" key="1">
    <source>
        <dbReference type="SAM" id="MobiDB-lite"/>
    </source>
</evidence>
<feature type="transmembrane region" description="Helical" evidence="2">
    <location>
        <begin position="191"/>
        <end position="212"/>
    </location>
</feature>
<keyword evidence="5" id="KW-1185">Reference proteome</keyword>
<keyword evidence="2" id="KW-0812">Transmembrane</keyword>
<dbReference type="AlphaFoldDB" id="A0A4S8MP58"/>
<feature type="transmembrane region" description="Helical" evidence="2">
    <location>
        <begin position="114"/>
        <end position="136"/>
    </location>
</feature>
<dbReference type="Pfam" id="PF20151">
    <property type="entry name" value="DUF6533"/>
    <property type="match status" value="1"/>
</dbReference>
<feature type="transmembrane region" description="Helical" evidence="2">
    <location>
        <begin position="232"/>
        <end position="249"/>
    </location>
</feature>
<evidence type="ECO:0000313" key="5">
    <source>
        <dbReference type="Proteomes" id="UP000297245"/>
    </source>
</evidence>
<feature type="transmembrane region" description="Helical" evidence="2">
    <location>
        <begin position="6"/>
        <end position="26"/>
    </location>
</feature>
<dbReference type="EMBL" id="ML179053">
    <property type="protein sequence ID" value="THV04780.1"/>
    <property type="molecule type" value="Genomic_DNA"/>
</dbReference>
<keyword evidence="2" id="KW-1133">Transmembrane helix</keyword>
<evidence type="ECO:0000259" key="3">
    <source>
        <dbReference type="Pfam" id="PF20151"/>
    </source>
</evidence>
<reference evidence="4 5" key="1">
    <citation type="journal article" date="2019" name="Nat. Ecol. Evol.">
        <title>Megaphylogeny resolves global patterns of mushroom evolution.</title>
        <authorList>
            <person name="Varga T."/>
            <person name="Krizsan K."/>
            <person name="Foldi C."/>
            <person name="Dima B."/>
            <person name="Sanchez-Garcia M."/>
            <person name="Sanchez-Ramirez S."/>
            <person name="Szollosi G.J."/>
            <person name="Szarkandi J.G."/>
            <person name="Papp V."/>
            <person name="Albert L."/>
            <person name="Andreopoulos W."/>
            <person name="Angelini C."/>
            <person name="Antonin V."/>
            <person name="Barry K.W."/>
            <person name="Bougher N.L."/>
            <person name="Buchanan P."/>
            <person name="Buyck B."/>
            <person name="Bense V."/>
            <person name="Catcheside P."/>
            <person name="Chovatia M."/>
            <person name="Cooper J."/>
            <person name="Damon W."/>
            <person name="Desjardin D."/>
            <person name="Finy P."/>
            <person name="Geml J."/>
            <person name="Haridas S."/>
            <person name="Hughes K."/>
            <person name="Justo A."/>
            <person name="Karasinski D."/>
            <person name="Kautmanova I."/>
            <person name="Kiss B."/>
            <person name="Kocsube S."/>
            <person name="Kotiranta H."/>
            <person name="LaButti K.M."/>
            <person name="Lechner B.E."/>
            <person name="Liimatainen K."/>
            <person name="Lipzen A."/>
            <person name="Lukacs Z."/>
            <person name="Mihaltcheva S."/>
            <person name="Morgado L.N."/>
            <person name="Niskanen T."/>
            <person name="Noordeloos M.E."/>
            <person name="Ohm R.A."/>
            <person name="Ortiz-Santana B."/>
            <person name="Ovrebo C."/>
            <person name="Racz N."/>
            <person name="Riley R."/>
            <person name="Savchenko A."/>
            <person name="Shiryaev A."/>
            <person name="Soop K."/>
            <person name="Spirin V."/>
            <person name="Szebenyi C."/>
            <person name="Tomsovsky M."/>
            <person name="Tulloss R.E."/>
            <person name="Uehling J."/>
            <person name="Grigoriev I.V."/>
            <person name="Vagvolgyi C."/>
            <person name="Papp T."/>
            <person name="Martin F.M."/>
            <person name="Miettinen O."/>
            <person name="Hibbett D.S."/>
            <person name="Nagy L.G."/>
        </authorList>
    </citation>
    <scope>NUCLEOTIDE SEQUENCE [LARGE SCALE GENOMIC DNA]</scope>
    <source>
        <strain evidence="4 5">CBS 962.96</strain>
    </source>
</reference>
<evidence type="ECO:0000256" key="2">
    <source>
        <dbReference type="SAM" id="Phobius"/>
    </source>
</evidence>
<feature type="transmembrane region" description="Helical" evidence="2">
    <location>
        <begin position="47"/>
        <end position="68"/>
    </location>
</feature>
<evidence type="ECO:0000313" key="4">
    <source>
        <dbReference type="EMBL" id="THV04780.1"/>
    </source>
</evidence>
<keyword evidence="2" id="KW-0472">Membrane</keyword>
<sequence>MRPEVYFWGGGSAFQISVCAAAIYVWDLAVTFQDERRLIWKTRFAKANLLYFWGRYYGLAGLFIYIFFPQGLESSTVCLKRQGIRYALIQLAMSTTQLWTLKQTFFLYDRSRRVLVFMFFTVAISAAFQSYGMTLYFRHLAYSKDCQRVGDRPVGIIVWTVGTVSMQAVVFATSLFKFIKGLRNGINTPAAYVNYIVARDNLVASLFILTVYTSATIIRSKFGVGENIWNFAWAWVFAFLNMATYRTVLNYREAQLTSVEFSTSTASPKSSFTIPASVTSTVSEDDDESDMPETPATLSPPMDPRDQSMMKHCSTSTRPNSDDEH</sequence>
<gene>
    <name evidence="4" type="ORF">K435DRAFT_961782</name>
</gene>
<organism evidence="4 5">
    <name type="scientific">Dendrothele bispora (strain CBS 962.96)</name>
    <dbReference type="NCBI Taxonomy" id="1314807"/>
    <lineage>
        <taxon>Eukaryota</taxon>
        <taxon>Fungi</taxon>
        <taxon>Dikarya</taxon>
        <taxon>Basidiomycota</taxon>
        <taxon>Agaricomycotina</taxon>
        <taxon>Agaricomycetes</taxon>
        <taxon>Agaricomycetidae</taxon>
        <taxon>Agaricales</taxon>
        <taxon>Agaricales incertae sedis</taxon>
        <taxon>Dendrothele</taxon>
    </lineage>
</organism>
<proteinExistence type="predicted"/>
<feature type="compositionally biased region" description="Polar residues" evidence="1">
    <location>
        <begin position="265"/>
        <end position="276"/>
    </location>
</feature>
<name>A0A4S8MP58_DENBC</name>
<feature type="transmembrane region" description="Helical" evidence="2">
    <location>
        <begin position="156"/>
        <end position="179"/>
    </location>
</feature>
<protein>
    <recommendedName>
        <fullName evidence="3">DUF6533 domain-containing protein</fullName>
    </recommendedName>
</protein>
<feature type="region of interest" description="Disordered" evidence="1">
    <location>
        <begin position="265"/>
        <end position="325"/>
    </location>
</feature>
<accession>A0A4S8MP58</accession>
<dbReference type="InterPro" id="IPR045340">
    <property type="entry name" value="DUF6533"/>
</dbReference>